<dbReference type="SUPFAM" id="SSF56300">
    <property type="entry name" value="Metallo-dependent phosphatases"/>
    <property type="match status" value="1"/>
</dbReference>
<evidence type="ECO:0000313" key="3">
    <source>
        <dbReference type="EMBL" id="MFC7188990.1"/>
    </source>
</evidence>
<dbReference type="GeneID" id="76198552"/>
<proteinExistence type="inferred from homology"/>
<dbReference type="InterPro" id="IPR029052">
    <property type="entry name" value="Metallo-depent_PP-like"/>
</dbReference>
<dbReference type="Pfam" id="PF09587">
    <property type="entry name" value="PGA_cap"/>
    <property type="match status" value="1"/>
</dbReference>
<gene>
    <name evidence="3" type="ORF">ACFQL7_03430</name>
</gene>
<dbReference type="Proteomes" id="UP001596417">
    <property type="component" value="Unassembled WGS sequence"/>
</dbReference>
<feature type="domain" description="Capsule synthesis protein CapA" evidence="2">
    <location>
        <begin position="6"/>
        <end position="255"/>
    </location>
</feature>
<keyword evidence="4" id="KW-1185">Reference proteome</keyword>
<evidence type="ECO:0000259" key="2">
    <source>
        <dbReference type="SMART" id="SM00854"/>
    </source>
</evidence>
<accession>A0ABD5YIG9</accession>
<protein>
    <submittedName>
        <fullName evidence="3">CapA family protein</fullName>
    </submittedName>
</protein>
<comment type="similarity">
    <text evidence="1">Belongs to the CapA family.</text>
</comment>
<dbReference type="SMART" id="SM00854">
    <property type="entry name" value="PGA_cap"/>
    <property type="match status" value="1"/>
</dbReference>
<dbReference type="PANTHER" id="PTHR33393:SF11">
    <property type="entry name" value="POLYGLUTAMINE SYNTHESIS ACCESSORY PROTEIN RV0574C-RELATED"/>
    <property type="match status" value="1"/>
</dbReference>
<dbReference type="EMBL" id="JBHTAX010000001">
    <property type="protein sequence ID" value="MFC7188990.1"/>
    <property type="molecule type" value="Genomic_DNA"/>
</dbReference>
<dbReference type="InterPro" id="IPR052169">
    <property type="entry name" value="CW_Biosynth-Accessory"/>
</dbReference>
<dbReference type="CDD" id="cd07381">
    <property type="entry name" value="MPP_CapA"/>
    <property type="match status" value="1"/>
</dbReference>
<sequence>MSSTVRFGFTGDVMLGRQVDRRQQSRSADAVWGDLLGRLQSLDGLFINLECCLSTRGQPWRRTYRPFHFRANPTWAIPALERAGVDCASLANNHALDYGVRALCDTLDHLDRGDIASPGGGRTMRAAREPSHVFIEGMNVAVISFTDNTPEYAADSDTPGISHTVFDLENEPCRKILGEALTAAQSAEPDLLVASLHWGPNMVTKPPDAFRAVGHWLIERGVDLVHGHSAHIFQGIEIHEGCPILYDVGDFVDDYAVDDDLRNDRGFLFELQTDREGSLRALRLLPIEIRDCAVHRAGSTAADWSRDRIRELSKPFGTEFERQEDELILPLESRCGGRTTTDS</sequence>
<comment type="caution">
    <text evidence="3">The sequence shown here is derived from an EMBL/GenBank/DDBJ whole genome shotgun (WGS) entry which is preliminary data.</text>
</comment>
<dbReference type="AlphaFoldDB" id="A0ABD5YIG9"/>
<dbReference type="RefSeq" id="WP_264555194.1">
    <property type="nucleotide sequence ID" value="NZ_CP109979.1"/>
</dbReference>
<dbReference type="Gene3D" id="3.60.21.10">
    <property type="match status" value="1"/>
</dbReference>
<evidence type="ECO:0000256" key="1">
    <source>
        <dbReference type="ARBA" id="ARBA00005662"/>
    </source>
</evidence>
<dbReference type="InterPro" id="IPR019079">
    <property type="entry name" value="Capsule_synth_CapA"/>
</dbReference>
<dbReference type="PANTHER" id="PTHR33393">
    <property type="entry name" value="POLYGLUTAMINE SYNTHESIS ACCESSORY PROTEIN RV0574C-RELATED"/>
    <property type="match status" value="1"/>
</dbReference>
<name>A0ABD5YIG9_9EURY</name>
<evidence type="ECO:0000313" key="4">
    <source>
        <dbReference type="Proteomes" id="UP001596417"/>
    </source>
</evidence>
<organism evidence="3 4">
    <name type="scientific">Halocatena marina</name>
    <dbReference type="NCBI Taxonomy" id="2934937"/>
    <lineage>
        <taxon>Archaea</taxon>
        <taxon>Methanobacteriati</taxon>
        <taxon>Methanobacteriota</taxon>
        <taxon>Stenosarchaea group</taxon>
        <taxon>Halobacteria</taxon>
        <taxon>Halobacteriales</taxon>
        <taxon>Natronomonadaceae</taxon>
        <taxon>Halocatena</taxon>
    </lineage>
</organism>
<reference evidence="3 4" key="1">
    <citation type="journal article" date="2019" name="Int. J. Syst. Evol. Microbiol.">
        <title>The Global Catalogue of Microorganisms (GCM) 10K type strain sequencing project: providing services to taxonomists for standard genome sequencing and annotation.</title>
        <authorList>
            <consortium name="The Broad Institute Genomics Platform"/>
            <consortium name="The Broad Institute Genome Sequencing Center for Infectious Disease"/>
            <person name="Wu L."/>
            <person name="Ma J."/>
        </authorList>
    </citation>
    <scope>NUCLEOTIDE SEQUENCE [LARGE SCALE GENOMIC DNA]</scope>
    <source>
        <strain evidence="3 4">RDMS1</strain>
    </source>
</reference>